<dbReference type="Proteomes" id="UP000014680">
    <property type="component" value="Unassembled WGS sequence"/>
</dbReference>
<dbReference type="KEGG" id="eiv:EIN_453460"/>
<reference evidence="2 3" key="1">
    <citation type="submission" date="2012-10" db="EMBL/GenBank/DDBJ databases">
        <authorList>
            <person name="Zafar N."/>
            <person name="Inman J."/>
            <person name="Hall N."/>
            <person name="Lorenzi H."/>
            <person name="Caler E."/>
        </authorList>
    </citation>
    <scope>NUCLEOTIDE SEQUENCE [LARGE SCALE GENOMIC DNA]</scope>
    <source>
        <strain evidence="2 3">IP1</strain>
    </source>
</reference>
<evidence type="ECO:0000313" key="3">
    <source>
        <dbReference type="Proteomes" id="UP000014680"/>
    </source>
</evidence>
<dbReference type="GeneID" id="14888659"/>
<dbReference type="AlphaFoldDB" id="L7FMQ4"/>
<dbReference type="Pfam" id="PF07534">
    <property type="entry name" value="TLD"/>
    <property type="match status" value="1"/>
</dbReference>
<dbReference type="InterPro" id="IPR006571">
    <property type="entry name" value="TLDc_dom"/>
</dbReference>
<organism evidence="2 3">
    <name type="scientific">Entamoeba invadens IP1</name>
    <dbReference type="NCBI Taxonomy" id="370355"/>
    <lineage>
        <taxon>Eukaryota</taxon>
        <taxon>Amoebozoa</taxon>
        <taxon>Evosea</taxon>
        <taxon>Archamoebae</taxon>
        <taxon>Mastigamoebida</taxon>
        <taxon>Entamoebidae</taxon>
        <taxon>Entamoeba</taxon>
    </lineage>
</organism>
<evidence type="ECO:0000313" key="2">
    <source>
        <dbReference type="EMBL" id="ELP89696.1"/>
    </source>
</evidence>
<keyword evidence="3" id="KW-1185">Reference proteome</keyword>
<sequence>MNNLLNEVMSLCGTCQKALDALDKYNLEMNFVDDTSLPLSDRIERAEVFLKSLKEVLSHRQSVVNSSKEVLQRLSVLQSNLAHKIEEVESDSDVTKYTKTVDVITALYREECDTLKKPLEDKIVNIEKTRDTKIETIKSIENFTFVGNAQLQNTQKAEKTDKEEVAKPQHVENGQVNFSGSQEIEQLSGLKVGEVLFDSGRDNWAKNTSVFGDKILHKQNLLFLVEDDNRNIFGGVLYEKVVKEKEFVGSQRSFVFSLERNGIVNPRKYELKGSNNQYAFYLYCKSHECLFGFGGGHAIGVFKKGSLSRSYCNPSLQSSSYTAKLGDLTDGRYFKVKSIKVYQLY</sequence>
<evidence type="ECO:0000259" key="1">
    <source>
        <dbReference type="Pfam" id="PF07534"/>
    </source>
</evidence>
<proteinExistence type="predicted"/>
<dbReference type="EMBL" id="KB206589">
    <property type="protein sequence ID" value="ELP89696.1"/>
    <property type="molecule type" value="Genomic_DNA"/>
</dbReference>
<name>L7FMQ4_ENTIV</name>
<dbReference type="RefSeq" id="XP_004256467.1">
    <property type="nucleotide sequence ID" value="XM_004256419.1"/>
</dbReference>
<dbReference type="VEuPathDB" id="AmoebaDB:EIN_453460"/>
<accession>L7FMQ4</accession>
<feature type="domain" description="TLDc" evidence="1">
    <location>
        <begin position="207"/>
        <end position="344"/>
    </location>
</feature>
<dbReference type="OrthoDB" id="33397at2759"/>
<protein>
    <recommendedName>
        <fullName evidence="1">TLDc domain-containing protein</fullName>
    </recommendedName>
</protein>
<gene>
    <name evidence="2" type="ORF">EIN_453460</name>
</gene>